<organism evidence="2 3">
    <name type="scientific">Fibrella forsythiae</name>
    <dbReference type="NCBI Taxonomy" id="2817061"/>
    <lineage>
        <taxon>Bacteria</taxon>
        <taxon>Pseudomonadati</taxon>
        <taxon>Bacteroidota</taxon>
        <taxon>Cytophagia</taxon>
        <taxon>Cytophagales</taxon>
        <taxon>Spirosomataceae</taxon>
        <taxon>Fibrella</taxon>
    </lineage>
</organism>
<evidence type="ECO:0008006" key="4">
    <source>
        <dbReference type="Google" id="ProtNLM"/>
    </source>
</evidence>
<gene>
    <name evidence="2" type="ORF">J2I46_11445</name>
</gene>
<proteinExistence type="predicted"/>
<keyword evidence="3" id="KW-1185">Reference proteome</keyword>
<evidence type="ECO:0000256" key="1">
    <source>
        <dbReference type="SAM" id="SignalP"/>
    </source>
</evidence>
<dbReference type="Proteomes" id="UP000664628">
    <property type="component" value="Unassembled WGS sequence"/>
</dbReference>
<evidence type="ECO:0000313" key="2">
    <source>
        <dbReference type="EMBL" id="MBO0949200.1"/>
    </source>
</evidence>
<evidence type="ECO:0000313" key="3">
    <source>
        <dbReference type="Proteomes" id="UP000664628"/>
    </source>
</evidence>
<keyword evidence="1" id="KW-0732">Signal</keyword>
<accession>A0ABS3JGR9</accession>
<protein>
    <recommendedName>
        <fullName evidence="4">Lipoprotein</fullName>
    </recommendedName>
</protein>
<dbReference type="EMBL" id="JAFMYW010000003">
    <property type="protein sequence ID" value="MBO0949200.1"/>
    <property type="molecule type" value="Genomic_DNA"/>
</dbReference>
<feature type="chain" id="PRO_5045599473" description="Lipoprotein" evidence="1">
    <location>
        <begin position="19"/>
        <end position="310"/>
    </location>
</feature>
<dbReference type="RefSeq" id="WP_207329181.1">
    <property type="nucleotide sequence ID" value="NZ_JAFMYW010000003.1"/>
</dbReference>
<feature type="signal peptide" evidence="1">
    <location>
        <begin position="1"/>
        <end position="18"/>
    </location>
</feature>
<name>A0ABS3JGR9_9BACT</name>
<reference evidence="2 3" key="1">
    <citation type="submission" date="2021-03" db="EMBL/GenBank/DDBJ databases">
        <title>Fibrella sp. HMF5405 genome sequencing and assembly.</title>
        <authorList>
            <person name="Kang H."/>
            <person name="Kim H."/>
            <person name="Bae S."/>
            <person name="Joh K."/>
        </authorList>
    </citation>
    <scope>NUCLEOTIDE SEQUENCE [LARGE SCALE GENOMIC DNA]</scope>
    <source>
        <strain evidence="2 3">HMF5405</strain>
    </source>
</reference>
<sequence>MKRSIWALLIITLLNGCAVLNKTQVDAVNQFALISRNFSAYPSRIIIELDDIRRERGLYNSNSLIDDPTAHIDNLNSLYDFQVSNSTVSEKVDITFRIIDKYAQSLQLLTSDRYTSDVSDQVKSLSIGLDSLSSLYNSKIRNTPPLPTGIGNVVSQLVARGGRQLIRARQAKELKLFVPRADALIDIMCKNLLEFLEQSRIQELLDNEANNLPRDFKLYLISRAQLKSNSSIKDEQAYLNLRSRLDGVKLLKAQSIAAVHSLQEGHHKLVSIVMRKMTLTDNIKEVQIFYEDVKQVRATIQRIDIARTTR</sequence>
<comment type="caution">
    <text evidence="2">The sequence shown here is derived from an EMBL/GenBank/DDBJ whole genome shotgun (WGS) entry which is preliminary data.</text>
</comment>